<dbReference type="SMART" id="SM01415">
    <property type="entry name" value="DUF106"/>
    <property type="match status" value="1"/>
</dbReference>
<dbReference type="GO" id="GO:0032977">
    <property type="term" value="F:membrane insertase activity"/>
    <property type="evidence" value="ECO:0007669"/>
    <property type="project" value="EnsemblFungi"/>
</dbReference>
<evidence type="ECO:0000313" key="9">
    <source>
        <dbReference type="EMBL" id="CAG89687.4"/>
    </source>
</evidence>
<dbReference type="PANTHER" id="PTHR13116:SF5">
    <property type="entry name" value="ER MEMBRANE PROTEIN COMPLEX SUBUNIT 3"/>
    <property type="match status" value="1"/>
</dbReference>
<comment type="subcellular location">
    <subcellularLocation>
        <location evidence="1">Membrane</location>
        <topology evidence="1">Multi-pass membrane protein</topology>
    </subcellularLocation>
</comment>
<evidence type="ECO:0000256" key="2">
    <source>
        <dbReference type="ARBA" id="ARBA00005376"/>
    </source>
</evidence>
<protein>
    <recommendedName>
        <fullName evidence="3 7">ER membrane protein complex subunit 3</fullName>
    </recommendedName>
</protein>
<dbReference type="AlphaFoldDB" id="W0TYU1"/>
<feature type="transmembrane region" description="Helical" evidence="8">
    <location>
        <begin position="125"/>
        <end position="145"/>
    </location>
</feature>
<dbReference type="OMA" id="KDMDPRW"/>
<dbReference type="InterPro" id="IPR002809">
    <property type="entry name" value="EMC3/TMCO1"/>
</dbReference>
<dbReference type="KEGG" id="dha:DEHA2F21692g"/>
<dbReference type="OrthoDB" id="6745403at2759"/>
<dbReference type="GeneID" id="8999036"/>
<gene>
    <name evidence="9" type="ordered locus">DEHA2F21692g</name>
</gene>
<evidence type="ECO:0000256" key="1">
    <source>
        <dbReference type="ARBA" id="ARBA00004141"/>
    </source>
</evidence>
<evidence type="ECO:0000256" key="4">
    <source>
        <dbReference type="ARBA" id="ARBA00022692"/>
    </source>
</evidence>
<dbReference type="GO" id="GO:0051087">
    <property type="term" value="F:protein-folding chaperone binding"/>
    <property type="evidence" value="ECO:0007669"/>
    <property type="project" value="EnsemblFungi"/>
</dbReference>
<reference evidence="9 10" key="1">
    <citation type="journal article" date="2004" name="Nature">
        <title>Genome evolution in yeasts.</title>
        <authorList>
            <consortium name="Genolevures"/>
            <person name="Dujon B."/>
            <person name="Sherman D."/>
            <person name="Fischer G."/>
            <person name="Durrens P."/>
            <person name="Casaregola S."/>
            <person name="Lafontaine I."/>
            <person name="de Montigny J."/>
            <person name="Marck C."/>
            <person name="Neuveglise C."/>
            <person name="Talla E."/>
            <person name="Goffard N."/>
            <person name="Frangeul L."/>
            <person name="Aigle M."/>
            <person name="Anthouard V."/>
            <person name="Babour A."/>
            <person name="Barbe V."/>
            <person name="Barnay S."/>
            <person name="Blanchin S."/>
            <person name="Beckerich J.M."/>
            <person name="Beyne E."/>
            <person name="Bleykasten C."/>
            <person name="Boisrame A."/>
            <person name="Boyer J."/>
            <person name="Cattolico L."/>
            <person name="Confanioleri F."/>
            <person name="de Daruvar A."/>
            <person name="Despons L."/>
            <person name="Fabre E."/>
            <person name="Fairhead C."/>
            <person name="Ferry-Dumazet H."/>
            <person name="Groppi A."/>
            <person name="Hantraye F."/>
            <person name="Hennequin C."/>
            <person name="Jauniaux N."/>
            <person name="Joyet P."/>
            <person name="Kachouri R."/>
            <person name="Kerrest A."/>
            <person name="Koszul R."/>
            <person name="Lemaire M."/>
            <person name="Lesur I."/>
            <person name="Ma L."/>
            <person name="Muller H."/>
            <person name="Nicaud J.M."/>
            <person name="Nikolski M."/>
            <person name="Oztas S."/>
            <person name="Ozier-Kalogeropoulos O."/>
            <person name="Pellenz S."/>
            <person name="Potier S."/>
            <person name="Richard G.F."/>
            <person name="Straub M.L."/>
            <person name="Suleau A."/>
            <person name="Swennene D."/>
            <person name="Tekaia F."/>
            <person name="Wesolowski-Louvel M."/>
            <person name="Westhof E."/>
            <person name="Wirth B."/>
            <person name="Zeniou-Meyer M."/>
            <person name="Zivanovic I."/>
            <person name="Bolotin-Fukuhara M."/>
            <person name="Thierry A."/>
            <person name="Bouchier C."/>
            <person name="Caudron B."/>
            <person name="Scarpelli C."/>
            <person name="Gaillardin C."/>
            <person name="Weissenbach J."/>
            <person name="Wincker P."/>
            <person name="Souciet J.L."/>
        </authorList>
    </citation>
    <scope>NUCLEOTIDE SEQUENCE [LARGE SCALE GENOMIC DNA]</scope>
    <source>
        <strain evidence="10">ATCC 36239 / CBS 767 / BCRC 21394 / JCM 1990 / NBRC 0083 / IGC 2968</strain>
    </source>
</reference>
<evidence type="ECO:0000256" key="7">
    <source>
        <dbReference type="PIRNR" id="PIRNR010045"/>
    </source>
</evidence>
<dbReference type="GO" id="GO:0015914">
    <property type="term" value="P:phospholipid transport"/>
    <property type="evidence" value="ECO:0007669"/>
    <property type="project" value="EnsemblFungi"/>
</dbReference>
<dbReference type="FunCoup" id="W0TYU1">
    <property type="interactions" value="442"/>
</dbReference>
<dbReference type="InterPro" id="IPR008568">
    <property type="entry name" value="EMC3"/>
</dbReference>
<feature type="transmembrane region" description="Helical" evidence="8">
    <location>
        <begin position="176"/>
        <end position="194"/>
    </location>
</feature>
<dbReference type="Pfam" id="PF01956">
    <property type="entry name" value="EMC3_TMCO1"/>
    <property type="match status" value="1"/>
</dbReference>
<dbReference type="EMBL" id="CR382138">
    <property type="protein sequence ID" value="CAG89687.4"/>
    <property type="molecule type" value="Genomic_DNA"/>
</dbReference>
<evidence type="ECO:0000256" key="6">
    <source>
        <dbReference type="ARBA" id="ARBA00023136"/>
    </source>
</evidence>
<dbReference type="InParanoid" id="W0TYU1"/>
<evidence type="ECO:0000256" key="5">
    <source>
        <dbReference type="ARBA" id="ARBA00022989"/>
    </source>
</evidence>
<dbReference type="GO" id="GO:0034975">
    <property type="term" value="P:protein folding in endoplasmic reticulum"/>
    <property type="evidence" value="ECO:0007669"/>
    <property type="project" value="TreeGrafter"/>
</dbReference>
<keyword evidence="4 8" id="KW-0812">Transmembrane</keyword>
<keyword evidence="5 8" id="KW-1133">Transmembrane helix</keyword>
<dbReference type="GO" id="GO:0006644">
    <property type="term" value="P:phospholipid metabolic process"/>
    <property type="evidence" value="ECO:0007669"/>
    <property type="project" value="EnsemblFungi"/>
</dbReference>
<dbReference type="GO" id="GO:0072546">
    <property type="term" value="C:EMC complex"/>
    <property type="evidence" value="ECO:0007669"/>
    <property type="project" value="EnsemblFungi"/>
</dbReference>
<dbReference type="VEuPathDB" id="FungiDB:DEHA2F21692g"/>
<evidence type="ECO:0000313" key="10">
    <source>
        <dbReference type="Proteomes" id="UP000000599"/>
    </source>
</evidence>
<dbReference type="eggNOG" id="KOG3188">
    <property type="taxonomic scope" value="Eukaryota"/>
</dbReference>
<dbReference type="PANTHER" id="PTHR13116">
    <property type="entry name" value="ER MEMBRANE PROTEIN COMPLEX SUBUNIT 3"/>
    <property type="match status" value="1"/>
</dbReference>
<comment type="function">
    <text evidence="7">The EMC seems to be required for efficient folding of proteins in the endoplasmic reticulum (ER).</text>
</comment>
<dbReference type="PIRSF" id="PIRSF010045">
    <property type="entry name" value="DUF850_TM_euk"/>
    <property type="match status" value="1"/>
</dbReference>
<proteinExistence type="inferred from homology"/>
<sequence length="255" mass="28940">MISPDLILDPQLKYWVLLPISFVMVLVGLLRSNITLLLTPSPKLTPYKTAREKQFLNRAVCFRKNNGILTPSDFETRQQYYIEKLNSSDFYAEKEDPDATPSNPFTDPSTNDAMMNMVKGNLMNYIPQTLIMGWVNYFFAGFVVMKLPFPLTDGFKSMLQSGVATPSLNVRYVSSISWYFVNLLGLKPVYSLLMEDSKIVDQMMQQQQQQQMPNIGGPGAPKVDKVFKAEAENIQILSHESIFDGIVDRVLNQSD</sequence>
<dbReference type="Proteomes" id="UP000000599">
    <property type="component" value="Chromosome F"/>
</dbReference>
<organism evidence="9 10">
    <name type="scientific">Debaryomyces hansenii (strain ATCC 36239 / CBS 767 / BCRC 21394 / JCM 1990 / NBRC 0083 / IGC 2968)</name>
    <name type="common">Yeast</name>
    <name type="synonym">Torulaspora hansenii</name>
    <dbReference type="NCBI Taxonomy" id="284592"/>
    <lineage>
        <taxon>Eukaryota</taxon>
        <taxon>Fungi</taxon>
        <taxon>Dikarya</taxon>
        <taxon>Ascomycota</taxon>
        <taxon>Saccharomycotina</taxon>
        <taxon>Pichiomycetes</taxon>
        <taxon>Debaryomycetaceae</taxon>
        <taxon>Debaryomyces</taxon>
    </lineage>
</organism>
<evidence type="ECO:0000256" key="8">
    <source>
        <dbReference type="SAM" id="Phobius"/>
    </source>
</evidence>
<feature type="transmembrane region" description="Helical" evidence="8">
    <location>
        <begin position="12"/>
        <end position="30"/>
    </location>
</feature>
<dbReference type="GO" id="GO:0045050">
    <property type="term" value="P:protein insertion into ER membrane by stop-transfer membrane-anchor sequence"/>
    <property type="evidence" value="ECO:0007669"/>
    <property type="project" value="EnsemblFungi"/>
</dbReference>
<accession>W0TYU1</accession>
<keyword evidence="6 8" id="KW-0472">Membrane</keyword>
<name>W0TYU1_DEBHA</name>
<dbReference type="RefSeq" id="XP_002770874.1">
    <property type="nucleotide sequence ID" value="XM_002770828.1"/>
</dbReference>
<dbReference type="HOGENOM" id="CLU_060791_0_0_1"/>
<keyword evidence="10" id="KW-1185">Reference proteome</keyword>
<dbReference type="STRING" id="284592.W0TYU1"/>
<comment type="similarity">
    <text evidence="2 7">Belongs to the EMC3 family.</text>
</comment>
<evidence type="ECO:0000256" key="3">
    <source>
        <dbReference type="ARBA" id="ARBA00020822"/>
    </source>
</evidence>